<dbReference type="EMBL" id="JBHUKS010000026">
    <property type="protein sequence ID" value="MFD2472395.1"/>
    <property type="molecule type" value="Genomic_DNA"/>
</dbReference>
<dbReference type="RefSeq" id="WP_378310039.1">
    <property type="nucleotide sequence ID" value="NZ_JBHUKS010000026.1"/>
</dbReference>
<gene>
    <name evidence="1" type="ORF">ACFSVL_33715</name>
</gene>
<name>A0ABW5HGG2_9PSEU</name>
<reference evidence="2" key="1">
    <citation type="journal article" date="2019" name="Int. J. Syst. Evol. Microbiol.">
        <title>The Global Catalogue of Microorganisms (GCM) 10K type strain sequencing project: providing services to taxonomists for standard genome sequencing and annotation.</title>
        <authorList>
            <consortium name="The Broad Institute Genomics Platform"/>
            <consortium name="The Broad Institute Genome Sequencing Center for Infectious Disease"/>
            <person name="Wu L."/>
            <person name="Ma J."/>
        </authorList>
    </citation>
    <scope>NUCLEOTIDE SEQUENCE [LARGE SCALE GENOMIC DNA]</scope>
    <source>
        <strain evidence="2">CGMCC 4.7641</strain>
    </source>
</reference>
<evidence type="ECO:0008006" key="3">
    <source>
        <dbReference type="Google" id="ProtNLM"/>
    </source>
</evidence>
<accession>A0ABW5HGG2</accession>
<comment type="caution">
    <text evidence="1">The sequence shown here is derived from an EMBL/GenBank/DDBJ whole genome shotgun (WGS) entry which is preliminary data.</text>
</comment>
<protein>
    <recommendedName>
        <fullName evidence="3">TfoX N-terminal domain-containing protein</fullName>
    </recommendedName>
</protein>
<dbReference type="Proteomes" id="UP001597483">
    <property type="component" value="Unassembled WGS sequence"/>
</dbReference>
<keyword evidence="2" id="KW-1185">Reference proteome</keyword>
<evidence type="ECO:0000313" key="1">
    <source>
        <dbReference type="EMBL" id="MFD2472395.1"/>
    </source>
</evidence>
<organism evidence="1 2">
    <name type="scientific">Amycolatopsis silviterrae</name>
    <dbReference type="NCBI Taxonomy" id="1656914"/>
    <lineage>
        <taxon>Bacteria</taxon>
        <taxon>Bacillati</taxon>
        <taxon>Actinomycetota</taxon>
        <taxon>Actinomycetes</taxon>
        <taxon>Pseudonocardiales</taxon>
        <taxon>Pseudonocardiaceae</taxon>
        <taxon>Amycolatopsis</taxon>
    </lineage>
</organism>
<proteinExistence type="predicted"/>
<sequence length="110" mass="12060">MATDEDRITAARAEFDDLEERMSEHGSVRGTLFGKPCLKAGSKAYACQFRDGVAFKLPPEPHAAALKLTGAELFDPSGKGRPMKEWVQIPVRHAKKWSELALQALKHVGG</sequence>
<evidence type="ECO:0000313" key="2">
    <source>
        <dbReference type="Proteomes" id="UP001597483"/>
    </source>
</evidence>